<dbReference type="InterPro" id="IPR036876">
    <property type="entry name" value="UVR_dom_sf"/>
</dbReference>
<proteinExistence type="predicted"/>
<feature type="coiled-coil region" evidence="1">
    <location>
        <begin position="147"/>
        <end position="174"/>
    </location>
</feature>
<dbReference type="InterPro" id="IPR001943">
    <property type="entry name" value="UVR_dom"/>
</dbReference>
<dbReference type="GO" id="GO:0050897">
    <property type="term" value="F:cobalt ion binding"/>
    <property type="evidence" value="ECO:0007669"/>
    <property type="project" value="TreeGrafter"/>
</dbReference>
<dbReference type="GO" id="GO:1990169">
    <property type="term" value="P:stress response to copper ion"/>
    <property type="evidence" value="ECO:0007669"/>
    <property type="project" value="TreeGrafter"/>
</dbReference>
<dbReference type="PANTHER" id="PTHR38430:SF1">
    <property type="entry name" value="PROTEIN-ARGININE KINASE ACTIVATOR PROTEIN"/>
    <property type="match status" value="1"/>
</dbReference>
<name>A0A4Y7RH44_9FIRM</name>
<evidence type="ECO:0000313" key="4">
    <source>
        <dbReference type="Proteomes" id="UP000298324"/>
    </source>
</evidence>
<accession>A0A4Y7RH44</accession>
<dbReference type="Pfam" id="PF02151">
    <property type="entry name" value="UVR"/>
    <property type="match status" value="1"/>
</dbReference>
<dbReference type="InterPro" id="IPR025542">
    <property type="entry name" value="YacH"/>
</dbReference>
<comment type="caution">
    <text evidence="3">The sequence shown here is derived from an EMBL/GenBank/DDBJ whole genome shotgun (WGS) entry which is preliminary data.</text>
</comment>
<feature type="domain" description="UVR" evidence="2">
    <location>
        <begin position="132"/>
        <end position="167"/>
    </location>
</feature>
<evidence type="ECO:0000313" key="3">
    <source>
        <dbReference type="EMBL" id="TEB08328.1"/>
    </source>
</evidence>
<dbReference type="RefSeq" id="WP_190239972.1">
    <property type="nucleotide sequence ID" value="NZ_QFGA01000001.1"/>
</dbReference>
<gene>
    <name evidence="3" type="ORF">Psch_01888</name>
</gene>
<dbReference type="PROSITE" id="PS50151">
    <property type="entry name" value="UVR"/>
    <property type="match status" value="1"/>
</dbReference>
<protein>
    <recommendedName>
        <fullName evidence="2">UVR domain-containing protein</fullName>
    </recommendedName>
</protein>
<keyword evidence="4" id="KW-1185">Reference proteome</keyword>
<sequence>MLCERCGQRPATVHITEIINGNKKETHVCQACAGEVQPQGFGFAPQLNLNNFLAGFLHELGGAGSNQVMDTGQKCGQCGMAEGQFVQQGLLGCGSCYSHFEDRLLPLLRRIHGNIRHTGKVPERTGGRAKVLKAIESLKGQLREVISREEFEQAADLRDAIRQLEKKLEEGGEA</sequence>
<dbReference type="EMBL" id="QFGA01000001">
    <property type="protein sequence ID" value="TEB08328.1"/>
    <property type="molecule type" value="Genomic_DNA"/>
</dbReference>
<evidence type="ECO:0000259" key="2">
    <source>
        <dbReference type="PROSITE" id="PS50151"/>
    </source>
</evidence>
<dbReference type="GO" id="GO:0008270">
    <property type="term" value="F:zinc ion binding"/>
    <property type="evidence" value="ECO:0007669"/>
    <property type="project" value="TreeGrafter"/>
</dbReference>
<dbReference type="SUPFAM" id="SSF46600">
    <property type="entry name" value="C-terminal UvrC-binding domain of UvrB"/>
    <property type="match status" value="1"/>
</dbReference>
<reference evidence="3 4" key="1">
    <citation type="journal article" date="2018" name="Environ. Microbiol.">
        <title>Novel energy conservation strategies and behaviour of Pelotomaculum schinkii driving syntrophic propionate catabolism.</title>
        <authorList>
            <person name="Hidalgo-Ahumada C.A.P."/>
            <person name="Nobu M.K."/>
            <person name="Narihiro T."/>
            <person name="Tamaki H."/>
            <person name="Liu W.T."/>
            <person name="Kamagata Y."/>
            <person name="Stams A.J.M."/>
            <person name="Imachi H."/>
            <person name="Sousa D.Z."/>
        </authorList>
    </citation>
    <scope>NUCLEOTIDE SEQUENCE [LARGE SCALE GENOMIC DNA]</scope>
    <source>
        <strain evidence="3 4">HH</strain>
    </source>
</reference>
<dbReference type="GO" id="GO:0046870">
    <property type="term" value="F:cadmium ion binding"/>
    <property type="evidence" value="ECO:0007669"/>
    <property type="project" value="TreeGrafter"/>
</dbReference>
<dbReference type="GO" id="GO:0005507">
    <property type="term" value="F:copper ion binding"/>
    <property type="evidence" value="ECO:0007669"/>
    <property type="project" value="TreeGrafter"/>
</dbReference>
<keyword evidence="1" id="KW-0175">Coiled coil</keyword>
<dbReference type="PIRSF" id="PIRSF015034">
    <property type="entry name" value="YacH"/>
    <property type="match status" value="1"/>
</dbReference>
<dbReference type="AlphaFoldDB" id="A0A4Y7RH44"/>
<dbReference type="Gene3D" id="4.10.860.10">
    <property type="entry name" value="UVR domain"/>
    <property type="match status" value="1"/>
</dbReference>
<dbReference type="Proteomes" id="UP000298324">
    <property type="component" value="Unassembled WGS sequence"/>
</dbReference>
<evidence type="ECO:0000256" key="1">
    <source>
        <dbReference type="SAM" id="Coils"/>
    </source>
</evidence>
<organism evidence="3 4">
    <name type="scientific">Pelotomaculum schinkii</name>
    <dbReference type="NCBI Taxonomy" id="78350"/>
    <lineage>
        <taxon>Bacteria</taxon>
        <taxon>Bacillati</taxon>
        <taxon>Bacillota</taxon>
        <taxon>Clostridia</taxon>
        <taxon>Eubacteriales</taxon>
        <taxon>Desulfotomaculaceae</taxon>
        <taxon>Pelotomaculum</taxon>
    </lineage>
</organism>
<dbReference type="GO" id="GO:1990170">
    <property type="term" value="P:stress response to cadmium ion"/>
    <property type="evidence" value="ECO:0007669"/>
    <property type="project" value="TreeGrafter"/>
</dbReference>
<dbReference type="PANTHER" id="PTHR38430">
    <property type="entry name" value="PROTEIN-ARGININE KINASE ACTIVATOR PROTEIN"/>
    <property type="match status" value="1"/>
</dbReference>